<dbReference type="Gene3D" id="3.40.50.1820">
    <property type="entry name" value="alpha/beta hydrolase"/>
    <property type="match status" value="1"/>
</dbReference>
<dbReference type="EMBL" id="CP000656">
    <property type="protein sequence ID" value="ABP45940.1"/>
    <property type="molecule type" value="Genomic_DNA"/>
</dbReference>
<dbReference type="Pfam" id="PF12697">
    <property type="entry name" value="Abhydrolase_6"/>
    <property type="match status" value="1"/>
</dbReference>
<dbReference type="STRING" id="350054.Mflv_3465"/>
<dbReference type="PANTHER" id="PTHR22946">
    <property type="entry name" value="DIENELACTONE HYDROLASE DOMAIN-CONTAINING PROTEIN-RELATED"/>
    <property type="match status" value="1"/>
</dbReference>
<dbReference type="eggNOG" id="COG1073">
    <property type="taxonomic scope" value="Bacteria"/>
</dbReference>
<comment type="similarity">
    <text evidence="2">Belongs to the AB hydrolase superfamily. FUS2 hydrolase family.</text>
</comment>
<sequence>MTAGWTTSAVSFPCDGEQIAGVLYRPEGGAPPFPCVVFAHGFSGTMDWILPDFAAVFCAAGLAVLTFDYRGFGSSEGTPRQIVNSARQLEDIRAALDVVRNRADVDPGRIGLWGTSLGGSHVLQIAAEDPRVAAVVANVPALDMYTGLRGRHRSPDYRPGPAQIVVAVARLLSAAVVDEVRGRLGRSPRYLPVYGRLGRAFFADPALAQRFRAVEAQAPSWRNAVAPRFLLHAPRYRDGTIERVRCPVLVTLARDDAEVSTPFVERKVRRGRDVEIRKYPAGHFDMYHGAVRDEVARDQREFLIRHLQPDRAARKDR</sequence>
<keyword evidence="1" id="KW-0378">Hydrolase</keyword>
<protein>
    <submittedName>
        <fullName evidence="4">Peptidase S15</fullName>
    </submittedName>
</protein>
<dbReference type="PANTHER" id="PTHR22946:SF9">
    <property type="entry name" value="POLYKETIDE TRANSFERASE AF380"/>
    <property type="match status" value="1"/>
</dbReference>
<reference evidence="4" key="1">
    <citation type="submission" date="2007-04" db="EMBL/GenBank/DDBJ databases">
        <authorList>
            <consortium name="US DOE Joint Genome Institute"/>
            <person name="Copeland A."/>
            <person name="Lucas S."/>
            <person name="Lapidus A."/>
            <person name="Barry K."/>
            <person name="Detter J.C."/>
            <person name="Glavina del Rio T."/>
            <person name="Hammon N."/>
            <person name="Israni S."/>
            <person name="Dalin E."/>
            <person name="Tice H."/>
            <person name="Pitluck S."/>
            <person name="Chain P."/>
            <person name="Malfatti S."/>
            <person name="Shin M."/>
            <person name="Vergez L."/>
            <person name="Schmutz J."/>
            <person name="Larimer F."/>
            <person name="Land M."/>
            <person name="Hauser L."/>
            <person name="Kyrpides N."/>
            <person name="Mikhailova N."/>
            <person name="Miller C."/>
            <person name="Richardson P."/>
        </authorList>
    </citation>
    <scope>NUCLEOTIDE SEQUENCE</scope>
    <source>
        <strain evidence="4">PYR-GCK</strain>
    </source>
</reference>
<evidence type="ECO:0000313" key="4">
    <source>
        <dbReference type="EMBL" id="ABP45940.1"/>
    </source>
</evidence>
<dbReference type="KEGG" id="mgi:Mflv_3465"/>
<name>A4TA20_MYCGI</name>
<proteinExistence type="inferred from homology"/>
<dbReference type="AlphaFoldDB" id="A4TA20"/>
<dbReference type="HOGENOM" id="CLU_048587_1_0_11"/>
<organism evidence="4">
    <name type="scientific">Mycolicibacterium gilvum (strain PYR-GCK)</name>
    <name type="common">Mycobacterium gilvum (strain PYR-GCK)</name>
    <dbReference type="NCBI Taxonomy" id="350054"/>
    <lineage>
        <taxon>Bacteria</taxon>
        <taxon>Bacillati</taxon>
        <taxon>Actinomycetota</taxon>
        <taxon>Actinomycetes</taxon>
        <taxon>Mycobacteriales</taxon>
        <taxon>Mycobacteriaceae</taxon>
        <taxon>Mycolicibacterium</taxon>
    </lineage>
</organism>
<dbReference type="InterPro" id="IPR029058">
    <property type="entry name" value="AB_hydrolase_fold"/>
</dbReference>
<reference evidence="4" key="2">
    <citation type="journal article" date="2013" name="PLoS ONE">
        <title>A Gene Expression Study of the Activities of Aromatic Ring-Cleavage Dioxygenases in Mycobacterium gilvum PYR-GCK to Changes in Salinity and pH during Pyrene Degradation.</title>
        <authorList>
            <person name="Badejo A.C."/>
            <person name="Badejo A.O."/>
            <person name="Shin K.H."/>
            <person name="Chai Y.G."/>
        </authorList>
    </citation>
    <scope>NUCLEOTIDE SEQUENCE [LARGE SCALE GENOMIC DNA]</scope>
    <source>
        <strain evidence="4">PYR-GCK</strain>
    </source>
</reference>
<accession>A4TA20</accession>
<dbReference type="ESTHER" id="mycgi-a4ta20">
    <property type="family name" value="Xaa-Pro-like_dom"/>
</dbReference>
<dbReference type="SUPFAM" id="SSF53474">
    <property type="entry name" value="alpha/beta-Hydrolases"/>
    <property type="match status" value="1"/>
</dbReference>
<dbReference type="OrthoDB" id="5902829at2"/>
<evidence type="ECO:0000256" key="2">
    <source>
        <dbReference type="ARBA" id="ARBA00038115"/>
    </source>
</evidence>
<dbReference type="InterPro" id="IPR050261">
    <property type="entry name" value="FrsA_esterase"/>
</dbReference>
<evidence type="ECO:0000259" key="3">
    <source>
        <dbReference type="Pfam" id="PF12697"/>
    </source>
</evidence>
<dbReference type="InterPro" id="IPR000073">
    <property type="entry name" value="AB_hydrolase_1"/>
</dbReference>
<dbReference type="GO" id="GO:0052689">
    <property type="term" value="F:carboxylic ester hydrolase activity"/>
    <property type="evidence" value="ECO:0007669"/>
    <property type="project" value="UniProtKB-ARBA"/>
</dbReference>
<feature type="domain" description="AB hydrolase-1" evidence="3">
    <location>
        <begin position="36"/>
        <end position="296"/>
    </location>
</feature>
<gene>
    <name evidence="4" type="ordered locus">Mflv_3465</name>
</gene>
<evidence type="ECO:0000256" key="1">
    <source>
        <dbReference type="ARBA" id="ARBA00022801"/>
    </source>
</evidence>